<accession>A0ABS5YM43</accession>
<comment type="caution">
    <text evidence="1">The sequence shown here is derived from an EMBL/GenBank/DDBJ whole genome shotgun (WGS) entry which is preliminary data.</text>
</comment>
<gene>
    <name evidence="1" type="ORF">KOI35_13585</name>
</gene>
<sequence>MTHIQVRADPGSSVRAAFDRLGGVVEMPADRRFIVITVPVRAGFPAVEAAVGSWAADHDSGWEYGNVYDDGGGVLPWLRTA</sequence>
<keyword evidence="2" id="KW-1185">Reference proteome</keyword>
<proteinExistence type="predicted"/>
<reference evidence="1 2" key="1">
    <citation type="submission" date="2021-06" db="EMBL/GenBank/DDBJ databases">
        <title>Actinoplanes lichenicola sp. nov., and Actinoplanes ovalisporus sp. nov., isolated from lichen in Thailand.</title>
        <authorList>
            <person name="Saeng-In P."/>
            <person name="Kanchanasin P."/>
            <person name="Yuki M."/>
            <person name="Kudo T."/>
            <person name="Ohkuma M."/>
            <person name="Phongsopitanun W."/>
            <person name="Tanasupawat S."/>
        </authorList>
    </citation>
    <scope>NUCLEOTIDE SEQUENCE [LARGE SCALE GENOMIC DNA]</scope>
    <source>
        <strain evidence="1 2">NBRC 110975</strain>
    </source>
</reference>
<protein>
    <submittedName>
        <fullName evidence="1">Uncharacterized protein</fullName>
    </submittedName>
</protein>
<evidence type="ECO:0000313" key="1">
    <source>
        <dbReference type="EMBL" id="MBU2664529.1"/>
    </source>
</evidence>
<name>A0ABS5YM43_9ACTN</name>
<organism evidence="1 2">
    <name type="scientific">Paractinoplanes bogorensis</name>
    <dbReference type="NCBI Taxonomy" id="1610840"/>
    <lineage>
        <taxon>Bacteria</taxon>
        <taxon>Bacillati</taxon>
        <taxon>Actinomycetota</taxon>
        <taxon>Actinomycetes</taxon>
        <taxon>Micromonosporales</taxon>
        <taxon>Micromonosporaceae</taxon>
        <taxon>Paractinoplanes</taxon>
    </lineage>
</organism>
<dbReference type="RefSeq" id="WP_215787224.1">
    <property type="nucleotide sequence ID" value="NZ_JAHKKG010000004.1"/>
</dbReference>
<dbReference type="Proteomes" id="UP001519654">
    <property type="component" value="Unassembled WGS sequence"/>
</dbReference>
<dbReference type="EMBL" id="JAHKKG010000004">
    <property type="protein sequence ID" value="MBU2664529.1"/>
    <property type="molecule type" value="Genomic_DNA"/>
</dbReference>
<evidence type="ECO:0000313" key="2">
    <source>
        <dbReference type="Proteomes" id="UP001519654"/>
    </source>
</evidence>